<keyword evidence="1" id="KW-0805">Transcription regulation</keyword>
<sequence length="361" mass="41193">MFDIAIIEDEELERRALRSILEKNLDSCRIVGEARNGTEAMALIDSQHIDLMLVDIKIPRPTGLEVIQSVRDRGLATKVMILTAYDYFELMQSAIHLKADNFLLKPIRTADLLKAVRECLPEHEPVAARAADAWTVTAPAPAPDSIRAPEPPVADRIAELVDQSAYRECLALVRRHLETIYAQREAAPRRAVMEFMRIMLQMVERRRLALPATLARHVEALETQRLDLHSHFQVQELLCQITDVLFEANESGGAHASDRIQDVLNYIERNLHKGVTLEDAADFAQISPCYLSRLFRKEMDVTFISYLKAQRIERAKQLLQDSDLPITNVSLDLSFQDANYFGKAFKKEVGLSPSEYRRRFR</sequence>
<dbReference type="PANTHER" id="PTHR43280">
    <property type="entry name" value="ARAC-FAMILY TRANSCRIPTIONAL REGULATOR"/>
    <property type="match status" value="1"/>
</dbReference>
<dbReference type="PANTHER" id="PTHR43280:SF10">
    <property type="entry name" value="REGULATORY PROTEIN POCR"/>
    <property type="match status" value="1"/>
</dbReference>
<dbReference type="AlphaFoldDB" id="A0A0D6AXT0"/>
<dbReference type="SMART" id="SM00342">
    <property type="entry name" value="HTH_ARAC"/>
    <property type="match status" value="1"/>
</dbReference>
<dbReference type="EMBL" id="AP014800">
    <property type="protein sequence ID" value="BAQ67708.1"/>
    <property type="molecule type" value="Genomic_DNA"/>
</dbReference>
<feature type="modified residue" description="4-aspartylphosphate" evidence="4">
    <location>
        <position position="55"/>
    </location>
</feature>
<dbReference type="Gene3D" id="1.10.10.60">
    <property type="entry name" value="Homeodomain-like"/>
    <property type="match status" value="2"/>
</dbReference>
<dbReference type="SUPFAM" id="SSF52172">
    <property type="entry name" value="CheY-like"/>
    <property type="match status" value="1"/>
</dbReference>
<dbReference type="InterPro" id="IPR020449">
    <property type="entry name" value="Tscrpt_reg_AraC-type_HTH"/>
</dbReference>
<feature type="domain" description="Response regulatory" evidence="6">
    <location>
        <begin position="3"/>
        <end position="120"/>
    </location>
</feature>
<accession>A0A0D6AXT0</accession>
<evidence type="ECO:0000256" key="2">
    <source>
        <dbReference type="ARBA" id="ARBA00023125"/>
    </source>
</evidence>
<dbReference type="eggNOG" id="COG2207">
    <property type="taxonomic scope" value="Bacteria"/>
</dbReference>
<evidence type="ECO:0000313" key="7">
    <source>
        <dbReference type="EMBL" id="BAQ67708.1"/>
    </source>
</evidence>
<dbReference type="KEGG" id="rsu:NHU_00539"/>
<dbReference type="CDD" id="cd17536">
    <property type="entry name" value="REC_YesN-like"/>
    <property type="match status" value="1"/>
</dbReference>
<dbReference type="InterPro" id="IPR011006">
    <property type="entry name" value="CheY-like_superfamily"/>
</dbReference>
<dbReference type="GO" id="GO:0003700">
    <property type="term" value="F:DNA-binding transcription factor activity"/>
    <property type="evidence" value="ECO:0007669"/>
    <property type="project" value="InterPro"/>
</dbReference>
<keyword evidence="3" id="KW-0804">Transcription</keyword>
<evidence type="ECO:0000256" key="4">
    <source>
        <dbReference type="PROSITE-ProRule" id="PRU00169"/>
    </source>
</evidence>
<evidence type="ECO:0000256" key="1">
    <source>
        <dbReference type="ARBA" id="ARBA00023015"/>
    </source>
</evidence>
<reference evidence="7 8" key="1">
    <citation type="submission" date="2015-02" db="EMBL/GenBank/DDBJ databases">
        <title>Genome sequene of Rhodovulum sulfidophilum DSM 2351.</title>
        <authorList>
            <person name="Nagao N."/>
        </authorList>
    </citation>
    <scope>NUCLEOTIDE SEQUENCE [LARGE SCALE GENOMIC DNA]</scope>
    <source>
        <strain evidence="7 8">DSM 2351</strain>
    </source>
</reference>
<dbReference type="Proteomes" id="UP000064912">
    <property type="component" value="Chromosome"/>
</dbReference>
<feature type="domain" description="HTH araC/xylS-type" evidence="5">
    <location>
        <begin position="261"/>
        <end position="359"/>
    </location>
</feature>
<keyword evidence="4" id="KW-0597">Phosphoprotein</keyword>
<evidence type="ECO:0000256" key="3">
    <source>
        <dbReference type="ARBA" id="ARBA00023163"/>
    </source>
</evidence>
<dbReference type="GO" id="GO:0043565">
    <property type="term" value="F:sequence-specific DNA binding"/>
    <property type="evidence" value="ECO:0007669"/>
    <property type="project" value="InterPro"/>
</dbReference>
<dbReference type="SUPFAM" id="SSF46689">
    <property type="entry name" value="Homeodomain-like"/>
    <property type="match status" value="2"/>
</dbReference>
<evidence type="ECO:0000259" key="5">
    <source>
        <dbReference type="PROSITE" id="PS01124"/>
    </source>
</evidence>
<evidence type="ECO:0000259" key="6">
    <source>
        <dbReference type="PROSITE" id="PS50110"/>
    </source>
</evidence>
<dbReference type="Pfam" id="PF00072">
    <property type="entry name" value="Response_reg"/>
    <property type="match status" value="1"/>
</dbReference>
<dbReference type="PATRIC" id="fig|35806.4.peg.555"/>
<dbReference type="InterPro" id="IPR009057">
    <property type="entry name" value="Homeodomain-like_sf"/>
</dbReference>
<keyword evidence="2" id="KW-0238">DNA-binding</keyword>
<dbReference type="PROSITE" id="PS01124">
    <property type="entry name" value="HTH_ARAC_FAMILY_2"/>
    <property type="match status" value="1"/>
</dbReference>
<dbReference type="eggNOG" id="COG4753">
    <property type="taxonomic scope" value="Bacteria"/>
</dbReference>
<dbReference type="SMART" id="SM00448">
    <property type="entry name" value="REC"/>
    <property type="match status" value="1"/>
</dbReference>
<protein>
    <submittedName>
        <fullName evidence="7">Two component AraC family transcriptional regulator</fullName>
    </submittedName>
</protein>
<dbReference type="PROSITE" id="PS50110">
    <property type="entry name" value="RESPONSE_REGULATORY"/>
    <property type="match status" value="1"/>
</dbReference>
<gene>
    <name evidence="7" type="ORF">NHU_00539</name>
</gene>
<proteinExistence type="predicted"/>
<dbReference type="InterPro" id="IPR001789">
    <property type="entry name" value="Sig_transdc_resp-reg_receiver"/>
</dbReference>
<name>A0A0D6AXT0_RHOSU</name>
<organism evidence="7 8">
    <name type="scientific">Rhodovulum sulfidophilum</name>
    <name type="common">Rhodobacter sulfidophilus</name>
    <dbReference type="NCBI Taxonomy" id="35806"/>
    <lineage>
        <taxon>Bacteria</taxon>
        <taxon>Pseudomonadati</taxon>
        <taxon>Pseudomonadota</taxon>
        <taxon>Alphaproteobacteria</taxon>
        <taxon>Rhodobacterales</taxon>
        <taxon>Paracoccaceae</taxon>
        <taxon>Rhodovulum</taxon>
    </lineage>
</organism>
<dbReference type="Gene3D" id="3.40.50.2300">
    <property type="match status" value="1"/>
</dbReference>
<evidence type="ECO:0000313" key="8">
    <source>
        <dbReference type="Proteomes" id="UP000064912"/>
    </source>
</evidence>
<dbReference type="Pfam" id="PF12833">
    <property type="entry name" value="HTH_18"/>
    <property type="match status" value="1"/>
</dbReference>
<dbReference type="PRINTS" id="PR00032">
    <property type="entry name" value="HTHARAC"/>
</dbReference>
<dbReference type="GO" id="GO:0000160">
    <property type="term" value="P:phosphorelay signal transduction system"/>
    <property type="evidence" value="ECO:0007669"/>
    <property type="project" value="InterPro"/>
</dbReference>
<dbReference type="InterPro" id="IPR018060">
    <property type="entry name" value="HTH_AraC"/>
</dbReference>